<evidence type="ECO:0000313" key="2">
    <source>
        <dbReference type="Proteomes" id="UP000827609"/>
    </source>
</evidence>
<dbReference type="EMBL" id="MZ475896">
    <property type="protein sequence ID" value="QYW04996.1"/>
    <property type="molecule type" value="Genomic_DNA"/>
</dbReference>
<dbReference type="Proteomes" id="UP000827609">
    <property type="component" value="Segment"/>
</dbReference>
<name>A0AAE7WSP4_9CAUD</name>
<protein>
    <submittedName>
        <fullName evidence="1">Uncharacterized protein</fullName>
    </submittedName>
</protein>
<accession>A0AAE7WSP4</accession>
<proteinExistence type="predicted"/>
<sequence length="152" mass="16803">MKKLKAVKVKISRGGYKPSSKEEAKKLVAEFLLGTIGISPTQVSQQLLLNITNYNYLTSVAYSGRSTDYSQAAAHKTVKELNEFCRKHKIQLGLLIMPHTSASEYDGDVIVAIPWEHVKNNPQIQSAVNSLFESVEADGYPQYVTDAKTVEG</sequence>
<reference evidence="1" key="1">
    <citation type="submission" date="2021-06" db="EMBL/GenBank/DDBJ databases">
        <title>Complete genome sequence of Erwinia phage pEa_SNUABM_7.</title>
        <authorList>
            <person name="Kim S.G."/>
            <person name="Park S.C."/>
        </authorList>
    </citation>
    <scope>NUCLEOTIDE SEQUENCE</scope>
</reference>
<organism evidence="1 2">
    <name type="scientific">Erwinia phage pEa_SNUABM_7</name>
    <dbReference type="NCBI Taxonomy" id="2866695"/>
    <lineage>
        <taxon>Viruses</taxon>
        <taxon>Duplodnaviria</taxon>
        <taxon>Heunggongvirae</taxon>
        <taxon>Uroviricota</taxon>
        <taxon>Caudoviricetes</taxon>
        <taxon>Snuvirus</taxon>
        <taxon>Snuvirus SNUABM7</taxon>
    </lineage>
</organism>
<keyword evidence="2" id="KW-1185">Reference proteome</keyword>
<gene>
    <name evidence="1" type="ORF">pEaSNUABM7_00328</name>
</gene>
<evidence type="ECO:0000313" key="1">
    <source>
        <dbReference type="EMBL" id="QYW04996.1"/>
    </source>
</evidence>